<evidence type="ECO:0000256" key="3">
    <source>
        <dbReference type="ARBA" id="ARBA00022448"/>
    </source>
</evidence>
<accession>A0A317PTV8</accession>
<organism evidence="18 19">
    <name type="scientific">Hoeflea marina</name>
    <dbReference type="NCBI Taxonomy" id="274592"/>
    <lineage>
        <taxon>Bacteria</taxon>
        <taxon>Pseudomonadati</taxon>
        <taxon>Pseudomonadota</taxon>
        <taxon>Alphaproteobacteria</taxon>
        <taxon>Hyphomicrobiales</taxon>
        <taxon>Rhizobiaceae</taxon>
        <taxon>Hoeflea</taxon>
    </lineage>
</organism>
<dbReference type="PROSITE" id="PS52016">
    <property type="entry name" value="TONB_DEPENDENT_REC_3"/>
    <property type="match status" value="1"/>
</dbReference>
<dbReference type="Gene3D" id="2.170.130.10">
    <property type="entry name" value="TonB-dependent receptor, plug domain"/>
    <property type="match status" value="1"/>
</dbReference>
<evidence type="ECO:0000256" key="10">
    <source>
        <dbReference type="ARBA" id="ARBA00023077"/>
    </source>
</evidence>
<keyword evidence="10 15" id="KW-0798">TonB box</keyword>
<keyword evidence="6 14" id="KW-0812">Transmembrane</keyword>
<dbReference type="Pfam" id="PF00593">
    <property type="entry name" value="TonB_dep_Rec_b-barrel"/>
    <property type="match status" value="1"/>
</dbReference>
<evidence type="ECO:0000256" key="5">
    <source>
        <dbReference type="ARBA" id="ARBA00022496"/>
    </source>
</evidence>
<evidence type="ECO:0000259" key="16">
    <source>
        <dbReference type="Pfam" id="PF00593"/>
    </source>
</evidence>
<name>A0A317PTV8_9HYPH</name>
<dbReference type="EMBL" id="QGTR01000001">
    <property type="protein sequence ID" value="PWW04145.1"/>
    <property type="molecule type" value="Genomic_DNA"/>
</dbReference>
<dbReference type="Gene3D" id="2.40.170.20">
    <property type="entry name" value="TonB-dependent receptor, beta-barrel domain"/>
    <property type="match status" value="1"/>
</dbReference>
<keyword evidence="13 14" id="KW-0998">Cell outer membrane</keyword>
<evidence type="ECO:0000256" key="12">
    <source>
        <dbReference type="ARBA" id="ARBA00023170"/>
    </source>
</evidence>
<protein>
    <submittedName>
        <fullName evidence="18">Iron complex outermembrane receptor protein</fullName>
    </submittedName>
</protein>
<comment type="subcellular location">
    <subcellularLocation>
        <location evidence="1 14">Cell outer membrane</location>
        <topology evidence="1 14">Multi-pass membrane protein</topology>
    </subcellularLocation>
</comment>
<dbReference type="InterPro" id="IPR039426">
    <property type="entry name" value="TonB-dep_rcpt-like"/>
</dbReference>
<dbReference type="GO" id="GO:0009279">
    <property type="term" value="C:cell outer membrane"/>
    <property type="evidence" value="ECO:0007669"/>
    <property type="project" value="UniProtKB-SubCell"/>
</dbReference>
<evidence type="ECO:0000256" key="2">
    <source>
        <dbReference type="ARBA" id="ARBA00009810"/>
    </source>
</evidence>
<comment type="caution">
    <text evidence="18">The sequence shown here is derived from an EMBL/GenBank/DDBJ whole genome shotgun (WGS) entry which is preliminary data.</text>
</comment>
<keyword evidence="19" id="KW-1185">Reference proteome</keyword>
<sequence>MAPRPTRIQPASSQHATAGQGLKNRLMVALLSSSSLLAGTAVLAQSTETTTLETITVSGGDETPVGPDATIVAKTSRTASKTSTPLVDTPASVSVVTEKELEERGVTTLDEALSYTPGVVTDVYGSDNRYDHYMIRGFYSTGLSTFRDGLPLRVSNFTGSRMEPYGLQRLEVLKGANSTLFGLSQPGGIVNAVSKRPLDYKFGEIYTTFGEDHLETGADIGGPIDAEGLWSYRLTGKWQDARQGIDFSQDDRIYIAPALTFSPSADTDFTILSSYNKRNGSTSHGIPYGSGIDSETYLAEPDYDNMDTEEWNIGYEFRHDFGNGLEFRQNARYTHLELLYEGVYAGGSGVEAGRSALGIDGTADRFGIDNQLQYDASFGAFDSTMLLGVSYDHEDVREVRLDGYLDGIDINNPVYVGRDAITFYPAAVTDSTQKTASAYLQEQLTLNDQWILTLGGRYDHVDTVSEGTYGDNAATDAAFTSRAGLTYKATDEVSLFANYAESFQPMDANRSLLVGEAKPQKGTQYEVGAKYQPAGMDALFSVALFDLTQTNVAQYTPDYSAQYQIGEINVRGLELEGKVAMTNRINLTAAYSYWDAEIKDDTTPVNVGKRPQLVPAHMASLWGDYTIPGNGRFGDVTLGLGARFVGEVFADYANTIELPSRIVFDAALNYQVSENVALAVNATNLFDKEYVSSVDTYSNTAYYGDRRAVKATLRYTW</sequence>
<comment type="similarity">
    <text evidence="2 14 15">Belongs to the TonB-dependent receptor family.</text>
</comment>
<dbReference type="GO" id="GO:0015891">
    <property type="term" value="P:siderophore transport"/>
    <property type="evidence" value="ECO:0007669"/>
    <property type="project" value="InterPro"/>
</dbReference>
<proteinExistence type="inferred from homology"/>
<dbReference type="InterPro" id="IPR036942">
    <property type="entry name" value="Beta-barrel_TonB_sf"/>
</dbReference>
<reference evidence="18 19" key="1">
    <citation type="submission" date="2018-05" db="EMBL/GenBank/DDBJ databases">
        <title>Genomic Encyclopedia of Type Strains, Phase IV (KMG-IV): sequencing the most valuable type-strain genomes for metagenomic binning, comparative biology and taxonomic classification.</title>
        <authorList>
            <person name="Goeker M."/>
        </authorList>
    </citation>
    <scope>NUCLEOTIDE SEQUENCE [LARGE SCALE GENOMIC DNA]</scope>
    <source>
        <strain evidence="18 19">DSM 16791</strain>
    </source>
</reference>
<gene>
    <name evidence="18" type="ORF">DFR52_101836</name>
</gene>
<dbReference type="GO" id="GO:0038023">
    <property type="term" value="F:signaling receptor activity"/>
    <property type="evidence" value="ECO:0007669"/>
    <property type="project" value="InterPro"/>
</dbReference>
<evidence type="ECO:0000256" key="4">
    <source>
        <dbReference type="ARBA" id="ARBA00022452"/>
    </source>
</evidence>
<evidence type="ECO:0000256" key="8">
    <source>
        <dbReference type="ARBA" id="ARBA00023004"/>
    </source>
</evidence>
<dbReference type="SUPFAM" id="SSF56935">
    <property type="entry name" value="Porins"/>
    <property type="match status" value="1"/>
</dbReference>
<keyword evidence="11 14" id="KW-0472">Membrane</keyword>
<keyword evidence="5" id="KW-0410">Iron transport</keyword>
<dbReference type="InterPro" id="IPR010105">
    <property type="entry name" value="TonB_sidphr_rcpt"/>
</dbReference>
<dbReference type="InterPro" id="IPR012910">
    <property type="entry name" value="Plug_dom"/>
</dbReference>
<evidence type="ECO:0000256" key="11">
    <source>
        <dbReference type="ARBA" id="ARBA00023136"/>
    </source>
</evidence>
<evidence type="ECO:0000256" key="7">
    <source>
        <dbReference type="ARBA" id="ARBA00022729"/>
    </source>
</evidence>
<keyword evidence="7" id="KW-0732">Signal</keyword>
<dbReference type="PANTHER" id="PTHR32552:SF68">
    <property type="entry name" value="FERRICHROME OUTER MEMBRANE TRANSPORTER_PHAGE RECEPTOR"/>
    <property type="match status" value="1"/>
</dbReference>
<evidence type="ECO:0000313" key="18">
    <source>
        <dbReference type="EMBL" id="PWW04145.1"/>
    </source>
</evidence>
<dbReference type="AlphaFoldDB" id="A0A317PTV8"/>
<keyword evidence="3 14" id="KW-0813">Transport</keyword>
<dbReference type="OrthoDB" id="9760333at2"/>
<feature type="domain" description="TonB-dependent receptor plug" evidence="17">
    <location>
        <begin position="86"/>
        <end position="189"/>
    </location>
</feature>
<dbReference type="Proteomes" id="UP000246352">
    <property type="component" value="Unassembled WGS sequence"/>
</dbReference>
<dbReference type="InterPro" id="IPR037066">
    <property type="entry name" value="Plug_dom_sf"/>
</dbReference>
<evidence type="ECO:0000313" key="19">
    <source>
        <dbReference type="Proteomes" id="UP000246352"/>
    </source>
</evidence>
<evidence type="ECO:0000256" key="1">
    <source>
        <dbReference type="ARBA" id="ARBA00004571"/>
    </source>
</evidence>
<dbReference type="CDD" id="cd01347">
    <property type="entry name" value="ligand_gated_channel"/>
    <property type="match status" value="1"/>
</dbReference>
<dbReference type="GO" id="GO:0015344">
    <property type="term" value="F:siderophore uptake transmembrane transporter activity"/>
    <property type="evidence" value="ECO:0007669"/>
    <property type="project" value="TreeGrafter"/>
</dbReference>
<dbReference type="PANTHER" id="PTHR32552">
    <property type="entry name" value="FERRICHROME IRON RECEPTOR-RELATED"/>
    <property type="match status" value="1"/>
</dbReference>
<dbReference type="InterPro" id="IPR000531">
    <property type="entry name" value="Beta-barrel_TonB"/>
</dbReference>
<evidence type="ECO:0000256" key="9">
    <source>
        <dbReference type="ARBA" id="ARBA00023065"/>
    </source>
</evidence>
<dbReference type="NCBIfam" id="TIGR01783">
    <property type="entry name" value="TonB-siderophor"/>
    <property type="match status" value="1"/>
</dbReference>
<keyword evidence="8" id="KW-0408">Iron</keyword>
<evidence type="ECO:0000256" key="13">
    <source>
        <dbReference type="ARBA" id="ARBA00023237"/>
    </source>
</evidence>
<keyword evidence="4 14" id="KW-1134">Transmembrane beta strand</keyword>
<evidence type="ECO:0000259" key="17">
    <source>
        <dbReference type="Pfam" id="PF07715"/>
    </source>
</evidence>
<evidence type="ECO:0000256" key="6">
    <source>
        <dbReference type="ARBA" id="ARBA00022692"/>
    </source>
</evidence>
<evidence type="ECO:0000256" key="14">
    <source>
        <dbReference type="PROSITE-ProRule" id="PRU01360"/>
    </source>
</evidence>
<dbReference type="FunFam" id="2.170.130.10:FF:000001">
    <property type="entry name" value="Catecholate siderophore TonB-dependent receptor"/>
    <property type="match status" value="1"/>
</dbReference>
<feature type="domain" description="TonB-dependent receptor-like beta-barrel" evidence="16">
    <location>
        <begin position="264"/>
        <end position="685"/>
    </location>
</feature>
<keyword evidence="9" id="KW-0406">Ion transport</keyword>
<dbReference type="Pfam" id="PF07715">
    <property type="entry name" value="Plug"/>
    <property type="match status" value="1"/>
</dbReference>
<evidence type="ECO:0000256" key="15">
    <source>
        <dbReference type="RuleBase" id="RU003357"/>
    </source>
</evidence>
<keyword evidence="12 18" id="KW-0675">Receptor</keyword>